<dbReference type="AlphaFoldDB" id="C5BWZ6"/>
<evidence type="ECO:0000313" key="2">
    <source>
        <dbReference type="EMBL" id="ACQ78671.1"/>
    </source>
</evidence>
<dbReference type="EMBL" id="CP001618">
    <property type="protein sequence ID" value="ACQ78671.1"/>
    <property type="molecule type" value="Genomic_DNA"/>
</dbReference>
<sequence>MNIDAVIELIRNVEREIAAARQRVVDGIDLSSPTDIVGGMLIAEALDYLDTLVRQVIDWLEEISIAFGNPADIDRAANGWASGVGGPVSELRTLVESSDLLRGGNWTGEAAEAYGRLIPIQLDAIGDVIDPIALEIYDALSDAWLGVSVFQMGLVATLVALIAGIATSFTIAPLIAAVATAAVALTTAVITLQWELRNAAGTLGTLDAGVRDSWPQFAR</sequence>
<dbReference type="HOGENOM" id="CLU_1259402_0_0_11"/>
<feature type="transmembrane region" description="Helical" evidence="1">
    <location>
        <begin position="143"/>
        <end position="165"/>
    </location>
</feature>
<evidence type="ECO:0000256" key="1">
    <source>
        <dbReference type="SAM" id="Phobius"/>
    </source>
</evidence>
<keyword evidence="3" id="KW-1185">Reference proteome</keyword>
<dbReference type="KEGG" id="bcv:Bcav_0407"/>
<dbReference type="OrthoDB" id="3384760at2"/>
<evidence type="ECO:0000313" key="3">
    <source>
        <dbReference type="Proteomes" id="UP000007962"/>
    </source>
</evidence>
<keyword evidence="1" id="KW-1133">Transmembrane helix</keyword>
<feature type="transmembrane region" description="Helical" evidence="1">
    <location>
        <begin position="171"/>
        <end position="192"/>
    </location>
</feature>
<gene>
    <name evidence="2" type="ordered locus">Bcav_0407</name>
</gene>
<protein>
    <submittedName>
        <fullName evidence="2">Uncharacterized protein</fullName>
    </submittedName>
</protein>
<dbReference type="Proteomes" id="UP000007962">
    <property type="component" value="Chromosome"/>
</dbReference>
<proteinExistence type="predicted"/>
<dbReference type="RefSeq" id="WP_012725451.1">
    <property type="nucleotide sequence ID" value="NC_012669.1"/>
</dbReference>
<organism evidence="2 3">
    <name type="scientific">Beutenbergia cavernae (strain ATCC BAA-8 / DSM 12333 / CCUG 43141 / JCM 11478 / NBRC 16432 / NCIMB 13614 / HKI 0122)</name>
    <dbReference type="NCBI Taxonomy" id="471853"/>
    <lineage>
        <taxon>Bacteria</taxon>
        <taxon>Bacillati</taxon>
        <taxon>Actinomycetota</taxon>
        <taxon>Actinomycetes</taxon>
        <taxon>Micrococcales</taxon>
        <taxon>Beutenbergiaceae</taxon>
        <taxon>Beutenbergia</taxon>
    </lineage>
</organism>
<keyword evidence="1" id="KW-0472">Membrane</keyword>
<reference evidence="2 3" key="1">
    <citation type="journal article" date="2009" name="Stand. Genomic Sci.">
        <title>Complete genome sequence of Beutenbergia cavernae type strain (HKI 0122).</title>
        <authorList>
            <person name="Land M."/>
            <person name="Pukall R."/>
            <person name="Abt B."/>
            <person name="Goker M."/>
            <person name="Rohde M."/>
            <person name="Glavina Del Rio T."/>
            <person name="Tice H."/>
            <person name="Copeland A."/>
            <person name="Cheng J.F."/>
            <person name="Lucas S."/>
            <person name="Chen F."/>
            <person name="Nolan M."/>
            <person name="Bruce D."/>
            <person name="Goodwin L."/>
            <person name="Pitluck S."/>
            <person name="Ivanova N."/>
            <person name="Mavromatis K."/>
            <person name="Ovchinnikova G."/>
            <person name="Pati A."/>
            <person name="Chen A."/>
            <person name="Palaniappan K."/>
            <person name="Hauser L."/>
            <person name="Chang Y.J."/>
            <person name="Jefferies C.C."/>
            <person name="Saunders E."/>
            <person name="Brettin T."/>
            <person name="Detter J.C."/>
            <person name="Han C."/>
            <person name="Chain P."/>
            <person name="Bristow J."/>
            <person name="Eisen J.A."/>
            <person name="Markowitz V."/>
            <person name="Hugenholtz P."/>
            <person name="Kyrpides N.C."/>
            <person name="Klenk H.P."/>
            <person name="Lapidus A."/>
        </authorList>
    </citation>
    <scope>NUCLEOTIDE SEQUENCE [LARGE SCALE GENOMIC DNA]</scope>
    <source>
        <strain evidence="3">ATCC BAA-8 / DSM 12333 / NBRC 16432</strain>
    </source>
</reference>
<dbReference type="STRING" id="471853.Bcav_0407"/>
<name>C5BWZ6_BEUC1</name>
<accession>C5BWZ6</accession>
<keyword evidence="1" id="KW-0812">Transmembrane</keyword>